<dbReference type="EMBL" id="JAUSRG010000025">
    <property type="protein sequence ID" value="MDP9907724.1"/>
    <property type="molecule type" value="Genomic_DNA"/>
</dbReference>
<keyword evidence="3" id="KW-1185">Reference proteome</keyword>
<gene>
    <name evidence="1" type="ORF">J2S90_004719</name>
    <name evidence="2" type="ORF">J2S93_004485</name>
</gene>
<reference evidence="1 3" key="1">
    <citation type="submission" date="2023-07" db="EMBL/GenBank/DDBJ databases">
        <title>Sorghum-associated microbial communities from plants grown in Nebraska, USA.</title>
        <authorList>
            <person name="Schachtman D."/>
        </authorList>
    </citation>
    <scope>NUCLEOTIDE SEQUENCE</scope>
    <source>
        <strain evidence="1">DS1006</strain>
        <strain evidence="2 3">DS1016</strain>
    </source>
</reference>
<name>A0AAW8DN32_9MICC</name>
<dbReference type="AlphaFoldDB" id="A0AAW8DN32"/>
<dbReference type="PANTHER" id="PTHR11365:SF23">
    <property type="entry name" value="HYPOTHETICAL 5-OXOPROLINASE (EUROFUNG)-RELATED"/>
    <property type="match status" value="1"/>
</dbReference>
<dbReference type="GO" id="GO:0017168">
    <property type="term" value="F:5-oxoprolinase (ATP-hydrolyzing) activity"/>
    <property type="evidence" value="ECO:0007669"/>
    <property type="project" value="TreeGrafter"/>
</dbReference>
<evidence type="ECO:0000313" key="1">
    <source>
        <dbReference type="EMBL" id="MDP9907724.1"/>
    </source>
</evidence>
<protein>
    <recommendedName>
        <fullName evidence="5">Hydantoinase A/oxoprolinase domain-containing protein</fullName>
    </recommendedName>
</protein>
<dbReference type="Proteomes" id="UP001230951">
    <property type="component" value="Unassembled WGS sequence"/>
</dbReference>
<dbReference type="PANTHER" id="PTHR11365">
    <property type="entry name" value="5-OXOPROLINASE RELATED"/>
    <property type="match status" value="1"/>
</dbReference>
<comment type="caution">
    <text evidence="1">The sequence shown here is derived from an EMBL/GenBank/DDBJ whole genome shotgun (WGS) entry which is preliminary data.</text>
</comment>
<accession>A0AAW8DN32</accession>
<dbReference type="RefSeq" id="WP_284990761.1">
    <property type="nucleotide sequence ID" value="NZ_JAUSRG010000025.1"/>
</dbReference>
<evidence type="ECO:0000313" key="2">
    <source>
        <dbReference type="EMBL" id="MDQ0183026.1"/>
    </source>
</evidence>
<proteinExistence type="predicted"/>
<evidence type="ECO:0000313" key="3">
    <source>
        <dbReference type="Proteomes" id="UP001230951"/>
    </source>
</evidence>
<evidence type="ECO:0008006" key="5">
    <source>
        <dbReference type="Google" id="ProtNLM"/>
    </source>
</evidence>
<organism evidence="1 4">
    <name type="scientific">Arthrobacter bambusae</name>
    <dbReference type="NCBI Taxonomy" id="1338426"/>
    <lineage>
        <taxon>Bacteria</taxon>
        <taxon>Bacillati</taxon>
        <taxon>Actinomycetota</taxon>
        <taxon>Actinomycetes</taxon>
        <taxon>Micrococcales</taxon>
        <taxon>Micrococcaceae</taxon>
        <taxon>Arthrobacter</taxon>
    </lineage>
</organism>
<dbReference type="GO" id="GO:0005829">
    <property type="term" value="C:cytosol"/>
    <property type="evidence" value="ECO:0007669"/>
    <property type="project" value="TreeGrafter"/>
</dbReference>
<evidence type="ECO:0000313" key="4">
    <source>
        <dbReference type="Proteomes" id="UP001242995"/>
    </source>
</evidence>
<dbReference type="Proteomes" id="UP001242995">
    <property type="component" value="Unassembled WGS sequence"/>
</dbReference>
<dbReference type="GO" id="GO:0006749">
    <property type="term" value="P:glutathione metabolic process"/>
    <property type="evidence" value="ECO:0007669"/>
    <property type="project" value="TreeGrafter"/>
</dbReference>
<sequence length="450" mass="47045">MRIGLRLQGTSCRTLVLDGHSVVAAAAAERCSTLAEAVDTTFEELRHELGAEITKVTDITSDAGSVLAARKLASVIAIRISPRPPADAFHVTGLPALVVPVVARTVHVGGGHDLRGRPLAPLGLEAFLAELPDILSGDVRNIAITSVGSTASKDHETRIADAILSSDSEMRISISSDFYSSVFRDRDYTAILNSALMETGEDLVAMLEASGRRHFPSATMWFAKNDGGRAPLARLAVIPIHGLRPEPAMQILGAATLAGAPDGEVVICADSGVTVGQIRGGLPATRSVIRQGYEASLASNAAVVEPYTADHPVRPAVPSVVADLRSGQDTPLPFGLVPTLAAEHDAAQVGSAVAPLTAWIDRLETVSGRADLQLVQRRAEEDAESAAVQLGASPGLTRIIESNVYAMPYGNPGIVRIRVQAAGEASGDTIEDAPEIQGRAPFGAEEGVIR</sequence>
<dbReference type="EMBL" id="JAUSTF010000019">
    <property type="protein sequence ID" value="MDQ0183026.1"/>
    <property type="molecule type" value="Genomic_DNA"/>
</dbReference>
<dbReference type="InterPro" id="IPR045079">
    <property type="entry name" value="Oxoprolinase-like"/>
</dbReference>